<dbReference type="Pfam" id="PF00071">
    <property type="entry name" value="Ras"/>
    <property type="match status" value="1"/>
</dbReference>
<dbReference type="PRINTS" id="PR00449">
    <property type="entry name" value="RASTRNSFRMNG"/>
</dbReference>
<comment type="caution">
    <text evidence="2">The sequence shown here is derived from an EMBL/GenBank/DDBJ whole genome shotgun (WGS) entry which is preliminary data.</text>
</comment>
<evidence type="ECO:0000313" key="3">
    <source>
        <dbReference type="Proteomes" id="UP000605846"/>
    </source>
</evidence>
<dbReference type="GO" id="GO:0005525">
    <property type="term" value="F:GTP binding"/>
    <property type="evidence" value="ECO:0007669"/>
    <property type="project" value="InterPro"/>
</dbReference>
<dbReference type="PANTHER" id="PTHR14932:SF1">
    <property type="entry name" value="RAB-LIKE PROTEIN 6"/>
    <property type="match status" value="1"/>
</dbReference>
<dbReference type="PANTHER" id="PTHR14932">
    <property type="entry name" value="RAS GTPASE-RELATED"/>
    <property type="match status" value="1"/>
</dbReference>
<dbReference type="PROSITE" id="PS51419">
    <property type="entry name" value="RAB"/>
    <property type="match status" value="1"/>
</dbReference>
<keyword evidence="3" id="KW-1185">Reference proteome</keyword>
<protein>
    <submittedName>
        <fullName evidence="2">Rab-like protein 6</fullName>
    </submittedName>
</protein>
<feature type="region of interest" description="Disordered" evidence="1">
    <location>
        <begin position="344"/>
        <end position="382"/>
    </location>
</feature>
<feature type="compositionally biased region" description="Basic and acidic residues" evidence="1">
    <location>
        <begin position="366"/>
        <end position="376"/>
    </location>
</feature>
<proteinExistence type="predicted"/>
<accession>A0A8H7BUA4</accession>
<evidence type="ECO:0000256" key="1">
    <source>
        <dbReference type="SAM" id="MobiDB-lite"/>
    </source>
</evidence>
<dbReference type="EMBL" id="JABAYA010000053">
    <property type="protein sequence ID" value="KAF7727592.1"/>
    <property type="molecule type" value="Genomic_DNA"/>
</dbReference>
<name>A0A8H7BUA4_9FUNG</name>
<dbReference type="Gene3D" id="3.40.50.300">
    <property type="entry name" value="P-loop containing nucleotide triphosphate hydrolases"/>
    <property type="match status" value="1"/>
</dbReference>
<reference evidence="2" key="1">
    <citation type="submission" date="2020-01" db="EMBL/GenBank/DDBJ databases">
        <title>Genome Sequencing of Three Apophysomyces-Like Fungal Strains Confirms a Novel Fungal Genus in the Mucoromycota with divergent Burkholderia-like Endosymbiotic Bacteria.</title>
        <authorList>
            <person name="Stajich J.E."/>
            <person name="Macias A.M."/>
            <person name="Carter-House D."/>
            <person name="Lovett B."/>
            <person name="Kasson L.R."/>
            <person name="Berry K."/>
            <person name="Grigoriev I."/>
            <person name="Chang Y."/>
            <person name="Spatafora J."/>
            <person name="Kasson M.T."/>
        </authorList>
    </citation>
    <scope>NUCLEOTIDE SEQUENCE</scope>
    <source>
        <strain evidence="2">NRRL A-21654</strain>
    </source>
</reference>
<dbReference type="InterPro" id="IPR040385">
    <property type="entry name" value="RABL6"/>
</dbReference>
<dbReference type="AlphaFoldDB" id="A0A8H7BUA4"/>
<organism evidence="2 3">
    <name type="scientific">Apophysomyces ossiformis</name>
    <dbReference type="NCBI Taxonomy" id="679940"/>
    <lineage>
        <taxon>Eukaryota</taxon>
        <taxon>Fungi</taxon>
        <taxon>Fungi incertae sedis</taxon>
        <taxon>Mucoromycota</taxon>
        <taxon>Mucoromycotina</taxon>
        <taxon>Mucoromycetes</taxon>
        <taxon>Mucorales</taxon>
        <taxon>Mucorineae</taxon>
        <taxon>Mucoraceae</taxon>
        <taxon>Apophysomyces</taxon>
    </lineage>
</organism>
<dbReference type="Proteomes" id="UP000605846">
    <property type="component" value="Unassembled WGS sequence"/>
</dbReference>
<dbReference type="GO" id="GO:0003924">
    <property type="term" value="F:GTPase activity"/>
    <property type="evidence" value="ECO:0007669"/>
    <property type="project" value="InterPro"/>
</dbReference>
<evidence type="ECO:0000313" key="2">
    <source>
        <dbReference type="EMBL" id="KAF7727592.1"/>
    </source>
</evidence>
<dbReference type="GO" id="GO:0005829">
    <property type="term" value="C:cytosol"/>
    <property type="evidence" value="ECO:0007669"/>
    <property type="project" value="TreeGrafter"/>
</dbReference>
<dbReference type="InterPro" id="IPR027417">
    <property type="entry name" value="P-loop_NTPase"/>
</dbReference>
<dbReference type="SMART" id="SM00175">
    <property type="entry name" value="RAB"/>
    <property type="match status" value="1"/>
</dbReference>
<dbReference type="SUPFAM" id="SSF52540">
    <property type="entry name" value="P-loop containing nucleoside triphosphate hydrolases"/>
    <property type="match status" value="1"/>
</dbReference>
<gene>
    <name evidence="2" type="primary">RABL6</name>
    <name evidence="2" type="ORF">EC973_007353</name>
</gene>
<dbReference type="InterPro" id="IPR001806">
    <property type="entry name" value="Small_GTPase"/>
</dbReference>
<dbReference type="GO" id="GO:0005634">
    <property type="term" value="C:nucleus"/>
    <property type="evidence" value="ECO:0007669"/>
    <property type="project" value="TreeGrafter"/>
</dbReference>
<dbReference type="OrthoDB" id="207081at2759"/>
<feature type="compositionally biased region" description="Basic and acidic residues" evidence="1">
    <location>
        <begin position="81"/>
        <end position="102"/>
    </location>
</feature>
<sequence>MSTAFRRGVQYNMKVIIRGDVMTGKSVLFNRLQGAAFEPSYGSTPEIQVANIPWQYKDSNDVVKIEVWDVVDKAHNNPSKKGDVGIKLEHKATTPSEEKNSDQLESLDQLEESSLALDASTVNVYRNTHAVLFLFDVTKQWTFDYVNNEIEKVPENVSVLVLGNFCDKSERVVNLDTIHATLYEHNKRRIEKGAIKPNLLRYAEISLKTGMGLKYIYEYLGMETLRKQLELKATEIVDLLENLDTDEDVPEIMQRRRGQDNFDQPSEPHLAKQHDEMKLAWDTDLQNIAAEYSAPIELPAPPVIENRTPSPPTAPIKVKKQEGPLISNIERAPAAMDQFDAGTLEDDWFGDDNSKGPLQLSLPAPSKEESDSEEPRNPMVAGDEDVESVEYFGEEVRTSISAVRTHEVETEETSDITEKMQVYRSKLDDMRGAGNGVVQPAGEAIVSDSEDEDNRVRFDETDLNWGFTTDVIQVDSPSYGFGGYEEIGGGGSNPWALGHERTEIVDSYFGKNEEAEVGE</sequence>
<feature type="region of interest" description="Disordered" evidence="1">
    <location>
        <begin position="81"/>
        <end position="103"/>
    </location>
</feature>